<keyword evidence="3" id="KW-1185">Reference proteome</keyword>
<proteinExistence type="predicted"/>
<protein>
    <submittedName>
        <fullName evidence="2">Uncharacterized protein</fullName>
    </submittedName>
</protein>
<dbReference type="AlphaFoldDB" id="A0A9P6LVT5"/>
<comment type="caution">
    <text evidence="2">The sequence shown here is derived from an EMBL/GenBank/DDBJ whole genome shotgun (WGS) entry which is preliminary data.</text>
</comment>
<name>A0A9P6LVT5_MORAP</name>
<evidence type="ECO:0000313" key="3">
    <source>
        <dbReference type="Proteomes" id="UP000738359"/>
    </source>
</evidence>
<evidence type="ECO:0000313" key="2">
    <source>
        <dbReference type="EMBL" id="KAF9945973.1"/>
    </source>
</evidence>
<dbReference type="EMBL" id="JAAAHY010001953">
    <property type="protein sequence ID" value="KAF9945973.1"/>
    <property type="molecule type" value="Genomic_DNA"/>
</dbReference>
<evidence type="ECO:0000256" key="1">
    <source>
        <dbReference type="SAM" id="MobiDB-lite"/>
    </source>
</evidence>
<sequence length="273" mass="29961">MERAGKEGFQPYARQARRPDPAPAVREQKKGLQINPKVIDFVKKYLTSLGITPQFDAEVDREVNTTTGDFKVLPEADQDWEKTLEQSKGLEQPKNLEKLKSLEQPRGLEQTKDNDHVSFGSLPLVSADIPAAPAVIGSAVTAAGAASGKYCGYLSRVRNDEKKTCLQRATYWELNGAILPLLGNATSAAATTTASPAVSSQQQQQQQQQQQDTTDMEVDGQPQQQHQYQPQYQPGWFVLGASTAISGSFGASGMSDDESTWSFACHSHWRDFV</sequence>
<accession>A0A9P6LVT5</accession>
<gene>
    <name evidence="2" type="ORF">BGZ70_003472</name>
</gene>
<feature type="compositionally biased region" description="Low complexity" evidence="1">
    <location>
        <begin position="192"/>
        <end position="213"/>
    </location>
</feature>
<dbReference type="Proteomes" id="UP000738359">
    <property type="component" value="Unassembled WGS sequence"/>
</dbReference>
<feature type="region of interest" description="Disordered" evidence="1">
    <location>
        <begin position="1"/>
        <end position="30"/>
    </location>
</feature>
<dbReference type="OrthoDB" id="79830at2759"/>
<feature type="region of interest" description="Disordered" evidence="1">
    <location>
        <begin position="192"/>
        <end position="227"/>
    </location>
</feature>
<organism evidence="2 3">
    <name type="scientific">Mortierella alpina</name>
    <name type="common">Oleaginous fungus</name>
    <name type="synonym">Mortierella renispora</name>
    <dbReference type="NCBI Taxonomy" id="64518"/>
    <lineage>
        <taxon>Eukaryota</taxon>
        <taxon>Fungi</taxon>
        <taxon>Fungi incertae sedis</taxon>
        <taxon>Mucoromycota</taxon>
        <taxon>Mortierellomycotina</taxon>
        <taxon>Mortierellomycetes</taxon>
        <taxon>Mortierellales</taxon>
        <taxon>Mortierellaceae</taxon>
        <taxon>Mortierella</taxon>
    </lineage>
</organism>
<reference evidence="2" key="1">
    <citation type="journal article" date="2020" name="Fungal Divers.">
        <title>Resolving the Mortierellaceae phylogeny through synthesis of multi-gene phylogenetics and phylogenomics.</title>
        <authorList>
            <person name="Vandepol N."/>
            <person name="Liber J."/>
            <person name="Desiro A."/>
            <person name="Na H."/>
            <person name="Kennedy M."/>
            <person name="Barry K."/>
            <person name="Grigoriev I.V."/>
            <person name="Miller A.N."/>
            <person name="O'Donnell K."/>
            <person name="Stajich J.E."/>
            <person name="Bonito G."/>
        </authorList>
    </citation>
    <scope>NUCLEOTIDE SEQUENCE</scope>
    <source>
        <strain evidence="2">CK1249</strain>
    </source>
</reference>